<feature type="domain" description="Solute-binding protein family 3/N-terminal" evidence="7">
    <location>
        <begin position="324"/>
        <end position="553"/>
    </location>
</feature>
<dbReference type="AlphaFoldDB" id="A0A447S2C1"/>
<dbReference type="FunFam" id="3.30.70.360:FF:000001">
    <property type="entry name" value="N-acetyldiaminopimelate deacetylase"/>
    <property type="match status" value="1"/>
</dbReference>
<dbReference type="Proteomes" id="UP000282433">
    <property type="component" value="Chromosome"/>
</dbReference>
<evidence type="ECO:0000256" key="4">
    <source>
        <dbReference type="ARBA" id="ARBA00022729"/>
    </source>
</evidence>
<evidence type="ECO:0000256" key="2">
    <source>
        <dbReference type="ARBA" id="ARBA00010333"/>
    </source>
</evidence>
<proteinExistence type="inferred from homology"/>
<dbReference type="Pfam" id="PF01546">
    <property type="entry name" value="Peptidase_M20"/>
    <property type="match status" value="1"/>
</dbReference>
<dbReference type="EMBL" id="LR134162">
    <property type="protein sequence ID" value="VEB06165.1"/>
    <property type="molecule type" value="Genomic_DNA"/>
</dbReference>
<dbReference type="Gene3D" id="3.40.190.10">
    <property type="entry name" value="Periplasmic binding protein-like II"/>
    <property type="match status" value="2"/>
</dbReference>
<protein>
    <submittedName>
        <fullName evidence="8">Aminobenzoyl-glutamate utilization protein</fullName>
    </submittedName>
</protein>
<evidence type="ECO:0000256" key="5">
    <source>
        <dbReference type="ARBA" id="ARBA00022764"/>
    </source>
</evidence>
<evidence type="ECO:0000256" key="1">
    <source>
        <dbReference type="ARBA" id="ARBA00004418"/>
    </source>
</evidence>
<dbReference type="GO" id="GO:0050118">
    <property type="term" value="F:N-acetyldiaminopimelate deacetylase activity"/>
    <property type="evidence" value="ECO:0007669"/>
    <property type="project" value="UniProtKB-ARBA"/>
</dbReference>
<dbReference type="PROSITE" id="PS01039">
    <property type="entry name" value="SBP_BACTERIAL_3"/>
    <property type="match status" value="1"/>
</dbReference>
<dbReference type="InterPro" id="IPR001638">
    <property type="entry name" value="Solute-binding_3/MltF_N"/>
</dbReference>
<evidence type="ECO:0000256" key="3">
    <source>
        <dbReference type="ARBA" id="ARBA00022448"/>
    </source>
</evidence>
<evidence type="ECO:0000256" key="6">
    <source>
        <dbReference type="ARBA" id="ARBA00022801"/>
    </source>
</evidence>
<evidence type="ECO:0000313" key="8">
    <source>
        <dbReference type="EMBL" id="VEB06165.1"/>
    </source>
</evidence>
<dbReference type="InterPro" id="IPR005768">
    <property type="entry name" value="Lys_Arg_Orn-bd"/>
</dbReference>
<dbReference type="InterPro" id="IPR018313">
    <property type="entry name" value="SBP_3_CS"/>
</dbReference>
<keyword evidence="4" id="KW-0732">Signal</keyword>
<gene>
    <name evidence="8" type="primary">hisJ_2</name>
    <name evidence="8" type="ORF">NCTC13635_05793</name>
</gene>
<dbReference type="NCBIfam" id="TIGR01096">
    <property type="entry name" value="3A0103s03R"/>
    <property type="match status" value="1"/>
</dbReference>
<comment type="subcellular location">
    <subcellularLocation>
        <location evidence="1">Periplasm</location>
    </subcellularLocation>
</comment>
<dbReference type="NCBIfam" id="TIGR01891">
    <property type="entry name" value="amidohydrolases"/>
    <property type="match status" value="1"/>
</dbReference>
<dbReference type="Pfam" id="PF07687">
    <property type="entry name" value="M20_dimer"/>
    <property type="match status" value="1"/>
</dbReference>
<dbReference type="GO" id="GO:0019877">
    <property type="term" value="P:diaminopimelate biosynthetic process"/>
    <property type="evidence" value="ECO:0007669"/>
    <property type="project" value="UniProtKB-ARBA"/>
</dbReference>
<comment type="similarity">
    <text evidence="2">Belongs to the bacterial solute-binding protein 3 family.</text>
</comment>
<evidence type="ECO:0000313" key="9">
    <source>
        <dbReference type="Proteomes" id="UP000282433"/>
    </source>
</evidence>
<keyword evidence="3" id="KW-0813">Transport</keyword>
<dbReference type="Gene3D" id="3.30.70.360">
    <property type="match status" value="1"/>
</dbReference>
<dbReference type="SMART" id="SM00062">
    <property type="entry name" value="PBPb"/>
    <property type="match status" value="1"/>
</dbReference>
<evidence type="ECO:0000259" key="7">
    <source>
        <dbReference type="SMART" id="SM00062"/>
    </source>
</evidence>
<accession>A0A447S2C1</accession>
<dbReference type="SUPFAM" id="SSF55031">
    <property type="entry name" value="Bacterial exopeptidase dimerisation domain"/>
    <property type="match status" value="1"/>
</dbReference>
<organism evidence="8 9">
    <name type="scientific">Klebsiella pneumoniae</name>
    <dbReference type="NCBI Taxonomy" id="573"/>
    <lineage>
        <taxon>Bacteria</taxon>
        <taxon>Pseudomonadati</taxon>
        <taxon>Pseudomonadota</taxon>
        <taxon>Gammaproteobacteria</taxon>
        <taxon>Enterobacterales</taxon>
        <taxon>Enterobacteriaceae</taxon>
        <taxon>Klebsiella/Raoultella group</taxon>
        <taxon>Klebsiella</taxon>
        <taxon>Klebsiella pneumoniae complex</taxon>
    </lineage>
</organism>
<dbReference type="CDD" id="cd13703">
    <property type="entry name" value="PBP2_HisJ_LAO"/>
    <property type="match status" value="1"/>
</dbReference>
<reference evidence="8 9" key="1">
    <citation type="submission" date="2018-12" db="EMBL/GenBank/DDBJ databases">
        <authorList>
            <consortium name="Pathogen Informatics"/>
        </authorList>
    </citation>
    <scope>NUCLEOTIDE SEQUENCE [LARGE SCALE GENOMIC DNA]</scope>
    <source>
        <strain evidence="8 9">NCTC13635</strain>
    </source>
</reference>
<dbReference type="InterPro" id="IPR002933">
    <property type="entry name" value="Peptidase_M20"/>
</dbReference>
<dbReference type="SUPFAM" id="SSF53850">
    <property type="entry name" value="Periplasmic binding protein-like II"/>
    <property type="match status" value="1"/>
</dbReference>
<keyword evidence="6" id="KW-0378">Hydrolase</keyword>
<name>A0A447S2C1_KLEPN</name>
<dbReference type="GO" id="GO:0030288">
    <property type="term" value="C:outer membrane-bounded periplasmic space"/>
    <property type="evidence" value="ECO:0007669"/>
    <property type="project" value="InterPro"/>
</dbReference>
<dbReference type="Gene3D" id="3.40.630.10">
    <property type="entry name" value="Zn peptidases"/>
    <property type="match status" value="1"/>
</dbReference>
<dbReference type="SUPFAM" id="SSF53187">
    <property type="entry name" value="Zn-dependent exopeptidases"/>
    <property type="match status" value="1"/>
</dbReference>
<dbReference type="InterPro" id="IPR011650">
    <property type="entry name" value="Peptidase_M20_dimer"/>
</dbReference>
<dbReference type="PANTHER" id="PTHR11014">
    <property type="entry name" value="PEPTIDASE M20 FAMILY MEMBER"/>
    <property type="match status" value="1"/>
</dbReference>
<dbReference type="PANTHER" id="PTHR11014:SF63">
    <property type="entry name" value="METALLOPEPTIDASE, PUTATIVE (AFU_ORTHOLOGUE AFUA_6G09600)-RELATED"/>
    <property type="match status" value="1"/>
</dbReference>
<keyword evidence="5" id="KW-0574">Periplasm</keyword>
<sequence>MHACGHDGHTTILLAAAKYIASPACQFNGTVHLIFQPAEEAIGGADLMIKDGLFEQFPCERIFGLHNMPGLPVGKLGFYAGNFMASADTVKITITGYGGHGAHPERTVDPIVAGAALVIALQSIVARNVPPGETAVVSVGTFQAGIASNVIPESAVMELSVRAMKPEIRDLLIKRIHELADFTAKSYGASSVVEVYDSYPVLTNSPEETDFARALALEVFGREGVLESVSPMNASEDFAFMLRERPAATSCSAMARKGRRAVAWCTTPATTLTMTLSPPARRCSPVWWKNTVANLWRRTRMKKSLLLWLALMASTSALAEGGKEIRFGVDPTFAPFEWKDPQGKLAGFDIDLGNAICQQLQAKCVWVESNFDGIIPALKARKFDAILSGMYMTEKRKAQIAFSDKLYNGPVFLVARKNTLQGNTPEQLKGKTIGVEQGSAQETYVNQHWRPQGINIVAYQGADSVVRDLESGRIDGAVLSGMMADYSFLQQPQGKEFAFVGGHLQDDTLFGAGAAIGLRKDDEALRQEINGAIAKILADGTYKKLAGKYFSFDVYSGT</sequence>
<dbReference type="Pfam" id="PF00497">
    <property type="entry name" value="SBP_bac_3"/>
    <property type="match status" value="1"/>
</dbReference>
<dbReference type="InterPro" id="IPR036264">
    <property type="entry name" value="Bact_exopeptidase_dim_dom"/>
</dbReference>
<dbReference type="InterPro" id="IPR017439">
    <property type="entry name" value="Amidohydrolase"/>
</dbReference>